<evidence type="ECO:0000313" key="5">
    <source>
        <dbReference type="EMBL" id="MBH5335058.1"/>
    </source>
</evidence>
<dbReference type="PANTHER" id="PTHR22946">
    <property type="entry name" value="DIENELACTONE HYDROLASE DOMAIN-CONTAINING PROTEIN-RELATED"/>
    <property type="match status" value="1"/>
</dbReference>
<evidence type="ECO:0000256" key="1">
    <source>
        <dbReference type="ARBA" id="ARBA00008645"/>
    </source>
</evidence>
<accession>A0ABS0NIT3</accession>
<dbReference type="Proteomes" id="UP000807371">
    <property type="component" value="Unassembled WGS sequence"/>
</dbReference>
<proteinExistence type="inferred from homology"/>
<keyword evidence="6" id="KW-1185">Reference proteome</keyword>
<dbReference type="SUPFAM" id="SSF53474">
    <property type="entry name" value="alpha/beta-Hydrolases"/>
    <property type="match status" value="1"/>
</dbReference>
<dbReference type="GO" id="GO:0016787">
    <property type="term" value="F:hydrolase activity"/>
    <property type="evidence" value="ECO:0007669"/>
    <property type="project" value="UniProtKB-KW"/>
</dbReference>
<organism evidence="5 6">
    <name type="scientific">Streptomyces pactum</name>
    <dbReference type="NCBI Taxonomy" id="68249"/>
    <lineage>
        <taxon>Bacteria</taxon>
        <taxon>Bacillati</taxon>
        <taxon>Actinomycetota</taxon>
        <taxon>Actinomycetes</taxon>
        <taxon>Kitasatosporales</taxon>
        <taxon>Streptomycetaceae</taxon>
        <taxon>Streptomyces</taxon>
    </lineage>
</organism>
<feature type="compositionally biased region" description="Low complexity" evidence="3">
    <location>
        <begin position="346"/>
        <end position="387"/>
    </location>
</feature>
<feature type="compositionally biased region" description="Gly residues" evidence="3">
    <location>
        <begin position="388"/>
        <end position="409"/>
    </location>
</feature>
<dbReference type="InterPro" id="IPR029058">
    <property type="entry name" value="AB_hydrolase_fold"/>
</dbReference>
<evidence type="ECO:0000259" key="4">
    <source>
        <dbReference type="Pfam" id="PF12146"/>
    </source>
</evidence>
<dbReference type="RefSeq" id="WP_232265506.1">
    <property type="nucleotide sequence ID" value="NZ_JACYXC010000001.1"/>
</dbReference>
<feature type="domain" description="Serine aminopeptidase S33" evidence="4">
    <location>
        <begin position="103"/>
        <end position="214"/>
    </location>
</feature>
<protein>
    <submittedName>
        <fullName evidence="5">Alpha/beta fold hydrolase</fullName>
    </submittedName>
</protein>
<dbReference type="InterPro" id="IPR050261">
    <property type="entry name" value="FrsA_esterase"/>
</dbReference>
<gene>
    <name evidence="5" type="ORF">IHE55_09725</name>
</gene>
<keyword evidence="2 5" id="KW-0378">Hydrolase</keyword>
<feature type="region of interest" description="Disordered" evidence="3">
    <location>
        <begin position="335"/>
        <end position="440"/>
    </location>
</feature>
<evidence type="ECO:0000256" key="3">
    <source>
        <dbReference type="SAM" id="MobiDB-lite"/>
    </source>
</evidence>
<dbReference type="EMBL" id="JACYXC010000001">
    <property type="protein sequence ID" value="MBH5335058.1"/>
    <property type="molecule type" value="Genomic_DNA"/>
</dbReference>
<name>A0ABS0NIT3_9ACTN</name>
<dbReference type="InterPro" id="IPR022742">
    <property type="entry name" value="Hydrolase_4"/>
</dbReference>
<reference evidence="5 6" key="1">
    <citation type="submission" date="2020-09" db="EMBL/GenBank/DDBJ databases">
        <title>Biosynthesis of the nuclear factor of activated T cells inhibitor NFAT-133 and its congeners in Streptomyces pactum.</title>
        <authorList>
            <person name="Zhou W."/>
            <person name="Posri P."/>
            <person name="Abugrain M.E."/>
            <person name="Weisberg A.J."/>
            <person name="Chang J.H."/>
            <person name="Mahmud T."/>
        </authorList>
    </citation>
    <scope>NUCLEOTIDE SEQUENCE [LARGE SCALE GENOMIC DNA]</scope>
    <source>
        <strain evidence="5 6">ATCC 27456</strain>
    </source>
</reference>
<feature type="compositionally biased region" description="Gly residues" evidence="3">
    <location>
        <begin position="1"/>
        <end position="11"/>
    </location>
</feature>
<evidence type="ECO:0000313" key="6">
    <source>
        <dbReference type="Proteomes" id="UP000807371"/>
    </source>
</evidence>
<feature type="region of interest" description="Disordered" evidence="3">
    <location>
        <begin position="1"/>
        <end position="28"/>
    </location>
</feature>
<dbReference type="Pfam" id="PF12146">
    <property type="entry name" value="Hydrolase_4"/>
    <property type="match status" value="1"/>
</dbReference>
<sequence length="440" mass="44636">MTGSPTGGTGSGAPEPGRAATSPAAPGDGLRRLAGALLRPVMPLLAARQGLRHADGLFHPPLPPGRPRTPAAKKLPMREITVTTSRDGLPLRGWVVPGRGPHTVIACHGMGRTKSMALGHIEMFHRAGYHVLAYDMRNHGESGHDRARGDMAERFTSDLLDVVRTVAADPELGGGEIALLGFSLSTWPSLWVPARSEVPVAAVICDSGPAYDVRGGLGHFAGLRRGQLPEELRGSFSFAVYQQVFQIMCMAKLAMRDWPPDLSSVPTRLMFIGSSEDTIVPPEQVERVARQYPGAEYWVASGALHMNGLRIVREEYRRRVLDFLAGAFADGPRAAAASGGAGASGDAGAAGAPGAPGVSGATGEPPVPSGAAGAEGASGVSGASGASGAAGGPGAGRKSGASGGSGVPGEPGATRASGGPGTRKAGRSGSGRPARAVTGG</sequence>
<dbReference type="Gene3D" id="3.40.50.1820">
    <property type="entry name" value="alpha/beta hydrolase"/>
    <property type="match status" value="1"/>
</dbReference>
<dbReference type="PANTHER" id="PTHR22946:SF9">
    <property type="entry name" value="POLYKETIDE TRANSFERASE AF380"/>
    <property type="match status" value="1"/>
</dbReference>
<comment type="caution">
    <text evidence="5">The sequence shown here is derived from an EMBL/GenBank/DDBJ whole genome shotgun (WGS) entry which is preliminary data.</text>
</comment>
<evidence type="ECO:0000256" key="2">
    <source>
        <dbReference type="ARBA" id="ARBA00022801"/>
    </source>
</evidence>
<comment type="similarity">
    <text evidence="1">Belongs to the AB hydrolase superfamily.</text>
</comment>